<name>A0ABU4FYJ3_9BACL</name>
<gene>
    <name evidence="10" type="ORF">QT716_03795</name>
</gene>
<keyword evidence="4 8" id="KW-0732">Signal</keyword>
<dbReference type="RefSeq" id="WP_317934587.1">
    <property type="nucleotide sequence ID" value="NZ_JAUBDH010000002.1"/>
</dbReference>
<evidence type="ECO:0000256" key="3">
    <source>
        <dbReference type="ARBA" id="ARBA00022475"/>
    </source>
</evidence>
<evidence type="ECO:0000256" key="1">
    <source>
        <dbReference type="ARBA" id="ARBA00004193"/>
    </source>
</evidence>
<keyword evidence="6" id="KW-0449">Lipoprotein</keyword>
<comment type="subcellular location">
    <subcellularLocation>
        <location evidence="1">Cell membrane</location>
        <topology evidence="1">Lipid-anchor</topology>
    </subcellularLocation>
</comment>
<dbReference type="InterPro" id="IPR050957">
    <property type="entry name" value="BMP_lipoprotein"/>
</dbReference>
<evidence type="ECO:0000256" key="7">
    <source>
        <dbReference type="SAM" id="MobiDB-lite"/>
    </source>
</evidence>
<reference evidence="10 11" key="1">
    <citation type="submission" date="2023-06" db="EMBL/GenBank/DDBJ databases">
        <title>Sporosarcina sp. nov., isolated from Korean traditional fermented seafood 'Jeotgal'.</title>
        <authorList>
            <person name="Yang A.-I."/>
            <person name="Shin N.-R."/>
        </authorList>
    </citation>
    <scope>NUCLEOTIDE SEQUENCE [LARGE SCALE GENOMIC DNA]</scope>
    <source>
        <strain evidence="10 11">KCTC3840</strain>
    </source>
</reference>
<feature type="region of interest" description="Disordered" evidence="7">
    <location>
        <begin position="25"/>
        <end position="44"/>
    </location>
</feature>
<dbReference type="SUPFAM" id="SSF53822">
    <property type="entry name" value="Periplasmic binding protein-like I"/>
    <property type="match status" value="1"/>
</dbReference>
<protein>
    <submittedName>
        <fullName evidence="10">BMP family protein</fullName>
    </submittedName>
</protein>
<evidence type="ECO:0000256" key="5">
    <source>
        <dbReference type="ARBA" id="ARBA00023136"/>
    </source>
</evidence>
<dbReference type="Gene3D" id="3.40.50.2300">
    <property type="match status" value="2"/>
</dbReference>
<organism evidence="10 11">
    <name type="scientific">Sporosarcina aquimarina</name>
    <dbReference type="NCBI Taxonomy" id="114975"/>
    <lineage>
        <taxon>Bacteria</taxon>
        <taxon>Bacillati</taxon>
        <taxon>Bacillota</taxon>
        <taxon>Bacilli</taxon>
        <taxon>Bacillales</taxon>
        <taxon>Caryophanaceae</taxon>
        <taxon>Sporosarcina</taxon>
    </lineage>
</organism>
<dbReference type="PANTHER" id="PTHR34296">
    <property type="entry name" value="TRANSCRIPTIONAL ACTIVATOR PROTEIN MED"/>
    <property type="match status" value="1"/>
</dbReference>
<dbReference type="Proteomes" id="UP001280629">
    <property type="component" value="Unassembled WGS sequence"/>
</dbReference>
<evidence type="ECO:0000256" key="6">
    <source>
        <dbReference type="ARBA" id="ARBA00023288"/>
    </source>
</evidence>
<evidence type="ECO:0000256" key="8">
    <source>
        <dbReference type="SAM" id="SignalP"/>
    </source>
</evidence>
<evidence type="ECO:0000256" key="4">
    <source>
        <dbReference type="ARBA" id="ARBA00022729"/>
    </source>
</evidence>
<dbReference type="CDD" id="cd06354">
    <property type="entry name" value="PBP1_PrnA-like"/>
    <property type="match status" value="1"/>
</dbReference>
<evidence type="ECO:0000313" key="11">
    <source>
        <dbReference type="Proteomes" id="UP001280629"/>
    </source>
</evidence>
<feature type="chain" id="PRO_5047298178" evidence="8">
    <location>
        <begin position="22"/>
        <end position="357"/>
    </location>
</feature>
<dbReference type="InterPro" id="IPR003760">
    <property type="entry name" value="PnrA-like"/>
</dbReference>
<comment type="caution">
    <text evidence="10">The sequence shown here is derived from an EMBL/GenBank/DDBJ whole genome shotgun (WGS) entry which is preliminary data.</text>
</comment>
<dbReference type="Pfam" id="PF02608">
    <property type="entry name" value="Bmp"/>
    <property type="match status" value="1"/>
</dbReference>
<evidence type="ECO:0000259" key="9">
    <source>
        <dbReference type="Pfam" id="PF02608"/>
    </source>
</evidence>
<keyword evidence="11" id="KW-1185">Reference proteome</keyword>
<accession>A0ABU4FYJ3</accession>
<dbReference type="InterPro" id="IPR028082">
    <property type="entry name" value="Peripla_BP_I"/>
</dbReference>
<feature type="domain" description="ABC transporter substrate-binding protein PnrA-like" evidence="9">
    <location>
        <begin position="48"/>
        <end position="356"/>
    </location>
</feature>
<sequence>MSKRRFGLALSLVLAAGTVLGACGSDKEESNGSDKGSSSDGGNTSDFSLAMVTDVGGIDDKSFNQSAWKGIQEFGEENDLKKGDGGFDYLQSQSDADYTTNLNALARRDFNLVFGVGFLMEDAIDSIATQQKDTEFAIIDGVVDQPNVASILFKEQEGAYLAGVAAALMTKSDKIGFVGGMEIPVIERFEVGFLEGVKAVKPDLKVDVQYTGAFDKAELGKATANRMYSEGVDIIFHAAGGTGNGVFSEAKERKTADKDAYVWVIGVDSDQYDEGQVGDDNITLTSMLKRVDNAVNDIAKLAMEGKFPGGETKVYGLHDEGVALADSRGAIPEDVLAKIDEYDKKISDGEIEVPGEK</sequence>
<dbReference type="EMBL" id="JAUBDH010000002">
    <property type="protein sequence ID" value="MDW0109172.1"/>
    <property type="molecule type" value="Genomic_DNA"/>
</dbReference>
<evidence type="ECO:0000256" key="2">
    <source>
        <dbReference type="ARBA" id="ARBA00008610"/>
    </source>
</evidence>
<keyword evidence="3" id="KW-1003">Cell membrane</keyword>
<evidence type="ECO:0000313" key="10">
    <source>
        <dbReference type="EMBL" id="MDW0109172.1"/>
    </source>
</evidence>
<comment type="similarity">
    <text evidence="2">Belongs to the BMP lipoprotein family.</text>
</comment>
<feature type="compositionally biased region" description="Low complexity" evidence="7">
    <location>
        <begin position="33"/>
        <end position="43"/>
    </location>
</feature>
<dbReference type="PANTHER" id="PTHR34296:SF2">
    <property type="entry name" value="ABC TRANSPORTER GUANOSINE-BINDING PROTEIN NUPN"/>
    <property type="match status" value="1"/>
</dbReference>
<keyword evidence="5" id="KW-0472">Membrane</keyword>
<feature type="signal peptide" evidence="8">
    <location>
        <begin position="1"/>
        <end position="21"/>
    </location>
</feature>
<dbReference type="PROSITE" id="PS51257">
    <property type="entry name" value="PROKAR_LIPOPROTEIN"/>
    <property type="match status" value="1"/>
</dbReference>
<proteinExistence type="inferred from homology"/>